<evidence type="ECO:0000259" key="9">
    <source>
        <dbReference type="PROSITE" id="PS51778"/>
    </source>
</evidence>
<feature type="region of interest" description="Disordered" evidence="7">
    <location>
        <begin position="370"/>
        <end position="389"/>
    </location>
</feature>
<evidence type="ECO:0000256" key="8">
    <source>
        <dbReference type="SAM" id="Phobius"/>
    </source>
</evidence>
<dbReference type="InterPro" id="IPR051482">
    <property type="entry name" value="Cholesterol_transport"/>
</dbReference>
<evidence type="ECO:0000313" key="11">
    <source>
        <dbReference type="Proteomes" id="UP001448207"/>
    </source>
</evidence>
<name>A0ABR3AY29_PHYBL</name>
<proteinExistence type="inferred from homology"/>
<feature type="compositionally biased region" description="Basic residues" evidence="7">
    <location>
        <begin position="374"/>
        <end position="389"/>
    </location>
</feature>
<evidence type="ECO:0000256" key="7">
    <source>
        <dbReference type="SAM" id="MobiDB-lite"/>
    </source>
</evidence>
<sequence length="518" mass="58541">MTVGSVASSCGVDLANAKRNADFHALFRSVPEQDMLIEDYGCALQKEILLQGRMYISENHVCFNANIFGWVTNLVIAVSDIVEIEKRSTAIIIPNAIQISTLHAKHSFASFLSRDQAYDLLIDVWRCVRPPQQPIEGQKVSETDYESDTSESTFSSSSSIGSSPRPRPASPAEKSAQVQDKTECECGKNNSHYPVIVMDQIFDCPMEKIFQLLYEGDFIKTFLADVQKTTDIQITEWRNGDGEGEGGAERVREISYVKPLNGAIGPKSTRCLLSEEIMHKDFKDYVTQITTTQTPDVPSGGAFSVKTRTCLTWAEKGKTRVFVSVLVDFTKSSWLKSTIEKACIDGQMTYYKDLEAALRRFTEKQKHVGLSKADRRKRKVKKEKRRLKKTPKNIEEPVLGWKDKAIRYIRQLSAPSTTQLIVFGMCTMMLINFYIASKLATVEKRLHQYSQGVSDNKKAAQKPMASDQGETVWAWLVKNRLDAHMDTLGTMLQRAEENMEQVSRAVEEQKEKIKNKRV</sequence>
<comment type="similarity">
    <text evidence="2">Belongs to the YSP2 family.</text>
</comment>
<keyword evidence="6" id="KW-0175">Coiled coil</keyword>
<keyword evidence="3 8" id="KW-0812">Transmembrane</keyword>
<comment type="subcellular location">
    <subcellularLocation>
        <location evidence="1">Membrane</location>
        <topology evidence="1">Single-pass membrane protein</topology>
    </subcellularLocation>
</comment>
<keyword evidence="11" id="KW-1185">Reference proteome</keyword>
<dbReference type="SMART" id="SM00568">
    <property type="entry name" value="GRAM"/>
    <property type="match status" value="1"/>
</dbReference>
<keyword evidence="4 8" id="KW-1133">Transmembrane helix</keyword>
<reference evidence="10 11" key="1">
    <citation type="submission" date="2024-04" db="EMBL/GenBank/DDBJ databases">
        <title>Symmetric and asymmetric DNA N6-adenine methylation regulates different biological responses in Mucorales.</title>
        <authorList>
            <consortium name="Lawrence Berkeley National Laboratory"/>
            <person name="Lax C."/>
            <person name="Mondo S.J."/>
            <person name="Osorio-Concepcion M."/>
            <person name="Muszewska A."/>
            <person name="Corrochano-Luque M."/>
            <person name="Gutierrez G."/>
            <person name="Riley R."/>
            <person name="Lipzen A."/>
            <person name="Guo J."/>
            <person name="Hundley H."/>
            <person name="Amirebrahimi M."/>
            <person name="Ng V."/>
            <person name="Lorenzo-Gutierrez D."/>
            <person name="Binder U."/>
            <person name="Yang J."/>
            <person name="Song Y."/>
            <person name="Canovas D."/>
            <person name="Navarro E."/>
            <person name="Freitag M."/>
            <person name="Gabaldon T."/>
            <person name="Grigoriev I.V."/>
            <person name="Corrochano L.M."/>
            <person name="Nicolas F.E."/>
            <person name="Garre V."/>
        </authorList>
    </citation>
    <scope>NUCLEOTIDE SEQUENCE [LARGE SCALE GENOMIC DNA]</scope>
    <source>
        <strain evidence="10 11">L51</strain>
    </source>
</reference>
<organism evidence="10 11">
    <name type="scientific">Phycomyces blakesleeanus</name>
    <dbReference type="NCBI Taxonomy" id="4837"/>
    <lineage>
        <taxon>Eukaryota</taxon>
        <taxon>Fungi</taxon>
        <taxon>Fungi incertae sedis</taxon>
        <taxon>Mucoromycota</taxon>
        <taxon>Mucoromycotina</taxon>
        <taxon>Mucoromycetes</taxon>
        <taxon>Mucorales</taxon>
        <taxon>Phycomycetaceae</taxon>
        <taxon>Phycomyces</taxon>
    </lineage>
</organism>
<dbReference type="EMBL" id="JBCLYO010000011">
    <property type="protein sequence ID" value="KAL0085041.1"/>
    <property type="molecule type" value="Genomic_DNA"/>
</dbReference>
<protein>
    <submittedName>
        <fullName evidence="10">GRAM domain-containing protein</fullName>
    </submittedName>
</protein>
<dbReference type="InterPro" id="IPR031968">
    <property type="entry name" value="VASt"/>
</dbReference>
<dbReference type="PANTHER" id="PTHR23319">
    <property type="entry name" value="GRAM DOMAIN CONTAINING 1B, ISOFORM E"/>
    <property type="match status" value="1"/>
</dbReference>
<dbReference type="Gene3D" id="2.30.29.30">
    <property type="entry name" value="Pleckstrin-homology domain (PH domain)/Phosphotyrosine-binding domain (PTB)"/>
    <property type="match status" value="1"/>
</dbReference>
<evidence type="ECO:0000256" key="4">
    <source>
        <dbReference type="ARBA" id="ARBA00022989"/>
    </source>
</evidence>
<dbReference type="Proteomes" id="UP001448207">
    <property type="component" value="Unassembled WGS sequence"/>
</dbReference>
<feature type="region of interest" description="Disordered" evidence="7">
    <location>
        <begin position="136"/>
        <end position="179"/>
    </location>
</feature>
<dbReference type="PANTHER" id="PTHR23319:SF4">
    <property type="entry name" value="GRAM DOMAIN CONTAINING 1B, ISOFORM E"/>
    <property type="match status" value="1"/>
</dbReference>
<dbReference type="Pfam" id="PF16016">
    <property type="entry name" value="VASt"/>
    <property type="match status" value="1"/>
</dbReference>
<feature type="domain" description="VASt" evidence="9">
    <location>
        <begin position="192"/>
        <end position="366"/>
    </location>
</feature>
<dbReference type="Pfam" id="PF02893">
    <property type="entry name" value="GRAM"/>
    <property type="match status" value="1"/>
</dbReference>
<dbReference type="PROSITE" id="PS51778">
    <property type="entry name" value="VAST"/>
    <property type="match status" value="1"/>
</dbReference>
<dbReference type="InterPro" id="IPR011993">
    <property type="entry name" value="PH-like_dom_sf"/>
</dbReference>
<feature type="transmembrane region" description="Helical" evidence="8">
    <location>
        <begin position="420"/>
        <end position="437"/>
    </location>
</feature>
<comment type="caution">
    <text evidence="10">The sequence shown here is derived from an EMBL/GenBank/DDBJ whole genome shotgun (WGS) entry which is preliminary data.</text>
</comment>
<gene>
    <name evidence="10" type="ORF">J3Q64DRAFT_1641117</name>
</gene>
<evidence type="ECO:0000256" key="6">
    <source>
        <dbReference type="SAM" id="Coils"/>
    </source>
</evidence>
<evidence type="ECO:0000256" key="1">
    <source>
        <dbReference type="ARBA" id="ARBA00004167"/>
    </source>
</evidence>
<dbReference type="InterPro" id="IPR004182">
    <property type="entry name" value="GRAM"/>
</dbReference>
<keyword evidence="5 8" id="KW-0472">Membrane</keyword>
<dbReference type="CDD" id="cd13220">
    <property type="entry name" value="PH-GRAM_GRAMDC"/>
    <property type="match status" value="1"/>
</dbReference>
<accession>A0ABR3AY29</accession>
<evidence type="ECO:0000256" key="3">
    <source>
        <dbReference type="ARBA" id="ARBA00022692"/>
    </source>
</evidence>
<feature type="coiled-coil region" evidence="6">
    <location>
        <begin position="485"/>
        <end position="516"/>
    </location>
</feature>
<evidence type="ECO:0000256" key="2">
    <source>
        <dbReference type="ARBA" id="ARBA00006582"/>
    </source>
</evidence>
<evidence type="ECO:0000256" key="5">
    <source>
        <dbReference type="ARBA" id="ARBA00023136"/>
    </source>
</evidence>
<evidence type="ECO:0000313" key="10">
    <source>
        <dbReference type="EMBL" id="KAL0085041.1"/>
    </source>
</evidence>
<feature type="compositionally biased region" description="Low complexity" evidence="7">
    <location>
        <begin position="150"/>
        <end position="176"/>
    </location>
</feature>